<evidence type="ECO:0000256" key="7">
    <source>
        <dbReference type="ARBA" id="ARBA00030238"/>
    </source>
</evidence>
<dbReference type="InterPro" id="IPR017853">
    <property type="entry name" value="GH"/>
</dbReference>
<evidence type="ECO:0000313" key="11">
    <source>
        <dbReference type="EMBL" id="OAE32924.1"/>
    </source>
</evidence>
<dbReference type="Gene3D" id="2.60.40.1180">
    <property type="entry name" value="Golgi alpha-mannosidase II"/>
    <property type="match status" value="1"/>
</dbReference>
<keyword evidence="5" id="KW-0119">Carbohydrate metabolism</keyword>
<dbReference type="Gene3D" id="3.20.20.80">
    <property type="entry name" value="Glycosidases"/>
    <property type="match status" value="1"/>
</dbReference>
<dbReference type="GO" id="GO:0005509">
    <property type="term" value="F:calcium ion binding"/>
    <property type="evidence" value="ECO:0007669"/>
    <property type="project" value="InterPro"/>
</dbReference>
<dbReference type="SMART" id="SM00810">
    <property type="entry name" value="Alpha-amyl_C2"/>
    <property type="match status" value="1"/>
</dbReference>
<evidence type="ECO:0000256" key="4">
    <source>
        <dbReference type="ARBA" id="ARBA00022801"/>
    </source>
</evidence>
<reference evidence="11" key="1">
    <citation type="submission" date="2016-03" db="EMBL/GenBank/DDBJ databases">
        <title>Mechanisms controlling the formation of the plant cell surface in tip-growing cells are functionally conserved among land plants.</title>
        <authorList>
            <person name="Honkanen S."/>
            <person name="Jones V.A."/>
            <person name="Morieri G."/>
            <person name="Champion C."/>
            <person name="Hetherington A.J."/>
            <person name="Kelly S."/>
            <person name="Saint-Marcoux D."/>
            <person name="Proust H."/>
            <person name="Prescott H."/>
            <person name="Dolan L."/>
        </authorList>
    </citation>
    <scope>NUCLEOTIDE SEQUENCE [LARGE SCALE GENOMIC DNA]</scope>
    <source>
        <tissue evidence="11">Whole gametophyte</tissue>
    </source>
</reference>
<dbReference type="Pfam" id="PF07821">
    <property type="entry name" value="Alpha-amyl_C2"/>
    <property type="match status" value="1"/>
</dbReference>
<dbReference type="PANTHER" id="PTHR43447">
    <property type="entry name" value="ALPHA-AMYLASE"/>
    <property type="match status" value="1"/>
</dbReference>
<comment type="similarity">
    <text evidence="2">Belongs to the glycosyl hydrolase 13 family.</text>
</comment>
<feature type="domain" description="Glycosyl hydrolase family 13 catalytic" evidence="9">
    <location>
        <begin position="219"/>
        <end position="548"/>
    </location>
</feature>
<dbReference type="InterPro" id="IPR006047">
    <property type="entry name" value="GH13_cat_dom"/>
</dbReference>
<dbReference type="SUPFAM" id="SSF51011">
    <property type="entry name" value="Glycosyl hydrolase domain"/>
    <property type="match status" value="1"/>
</dbReference>
<dbReference type="AlphaFoldDB" id="A0A176WJ74"/>
<dbReference type="SMART" id="SM00642">
    <property type="entry name" value="Aamy"/>
    <property type="match status" value="1"/>
</dbReference>
<dbReference type="SUPFAM" id="SSF51445">
    <property type="entry name" value="(Trans)glycosidases"/>
    <property type="match status" value="1"/>
</dbReference>
<sequence>MVERADEIFVLTASTATGRGDMHANCSKQGAQELALPSLPHSTGRDHAMARAALARKVPKLGARPRPAGELSLGAARSFRGMGGRFPFLPSPGAWVIVSLQFLIDALGRPVADGETLDANHLHPFETIKIGAEQSMEDRGESTDEGDPKHQQQPTFNESEVDNQVGAIVVKADCVAVDEEKVEDIPQVMMEDSQKPSSNVTADYELVCSGQEVIKVGKEILLQAFNWESQKHHWWKTLETKIPQIAAAGFTAIWLPPSSDSLAREGYLPKDLYSLNTAYGSESELKLLIKTIKDNNMKAMADIVINHRIGSTKGVGGIYNRYDGMPMPWDEHAVTCDTGGLGNPSTGEIFHGAPNVDHTQEFVRNDLKEWLRWLIKDVGYNSFRFDFAKGYSAKFVKEYIAASDPIFSVGEFWDTCNYHDSSLDYNQDKHRQRTINWIDNAGGLACAFDFTTKAVLQEACRAGEWWRLRDPKGKPSGVVGMWPSRAVTFVENHDTGSTQGHWPFPSEHILKGYAYILTHPGQPTVFYDHFFDWGENIRNAIIDLIQIRKKNGVHSRSSVRILEANDSVYAASIDGRLSVKLGDGNWDPGWGWNVATSGPSYAVWERHMWPEGEQPKK</sequence>
<dbReference type="Proteomes" id="UP000077202">
    <property type="component" value="Unassembled WGS sequence"/>
</dbReference>
<proteinExistence type="inferred from homology"/>
<feature type="domain" description="Alpha-amylase C-terminal beta-sheet" evidence="10">
    <location>
        <begin position="549"/>
        <end position="606"/>
    </location>
</feature>
<keyword evidence="4" id="KW-0378">Hydrolase</keyword>
<evidence type="ECO:0000256" key="2">
    <source>
        <dbReference type="ARBA" id="ARBA00008061"/>
    </source>
</evidence>
<name>A0A176WJ74_MARPO</name>
<evidence type="ECO:0000256" key="1">
    <source>
        <dbReference type="ARBA" id="ARBA00000548"/>
    </source>
</evidence>
<evidence type="ECO:0000256" key="8">
    <source>
        <dbReference type="SAM" id="MobiDB-lite"/>
    </source>
</evidence>
<feature type="region of interest" description="Disordered" evidence="8">
    <location>
        <begin position="135"/>
        <end position="158"/>
    </location>
</feature>
<evidence type="ECO:0000256" key="3">
    <source>
        <dbReference type="ARBA" id="ARBA00012595"/>
    </source>
</evidence>
<evidence type="ECO:0000256" key="5">
    <source>
        <dbReference type="ARBA" id="ARBA00023277"/>
    </source>
</evidence>
<comment type="caution">
    <text evidence="11">The sequence shown here is derived from an EMBL/GenBank/DDBJ whole genome shotgun (WGS) entry which is preliminary data.</text>
</comment>
<dbReference type="GO" id="GO:0004556">
    <property type="term" value="F:alpha-amylase activity"/>
    <property type="evidence" value="ECO:0007669"/>
    <property type="project" value="UniProtKB-EC"/>
</dbReference>
<dbReference type="CDD" id="cd11314">
    <property type="entry name" value="AmyAc_arch_bac_plant_AmyA"/>
    <property type="match status" value="1"/>
</dbReference>
<evidence type="ECO:0000259" key="10">
    <source>
        <dbReference type="SMART" id="SM00810"/>
    </source>
</evidence>
<dbReference type="EC" id="3.2.1.1" evidence="3"/>
<dbReference type="EMBL" id="LVLJ01000698">
    <property type="protein sequence ID" value="OAE32924.1"/>
    <property type="molecule type" value="Genomic_DNA"/>
</dbReference>
<evidence type="ECO:0000256" key="6">
    <source>
        <dbReference type="ARBA" id="ARBA00023295"/>
    </source>
</evidence>
<dbReference type="InterPro" id="IPR012850">
    <property type="entry name" value="A-amylase_bs_C"/>
</dbReference>
<evidence type="ECO:0000313" key="12">
    <source>
        <dbReference type="Proteomes" id="UP000077202"/>
    </source>
</evidence>
<dbReference type="InterPro" id="IPR013780">
    <property type="entry name" value="Glyco_hydro_b"/>
</dbReference>
<gene>
    <name evidence="11" type="ORF">AXG93_673s1000</name>
</gene>
<organism evidence="11 12">
    <name type="scientific">Marchantia polymorpha subsp. ruderalis</name>
    <dbReference type="NCBI Taxonomy" id="1480154"/>
    <lineage>
        <taxon>Eukaryota</taxon>
        <taxon>Viridiplantae</taxon>
        <taxon>Streptophyta</taxon>
        <taxon>Embryophyta</taxon>
        <taxon>Marchantiophyta</taxon>
        <taxon>Marchantiopsida</taxon>
        <taxon>Marchantiidae</taxon>
        <taxon>Marchantiales</taxon>
        <taxon>Marchantiaceae</taxon>
        <taxon>Marchantia</taxon>
    </lineage>
</organism>
<comment type="catalytic activity">
    <reaction evidence="1">
        <text>Endohydrolysis of (1-&gt;4)-alpha-D-glucosidic linkages in polysaccharides containing three or more (1-&gt;4)-alpha-linked D-glucose units.</text>
        <dbReference type="EC" id="3.2.1.1"/>
    </reaction>
</comment>
<accession>A0A176WJ74</accession>
<feature type="compositionally biased region" description="Basic and acidic residues" evidence="8">
    <location>
        <begin position="136"/>
        <end position="150"/>
    </location>
</feature>
<evidence type="ECO:0000259" key="9">
    <source>
        <dbReference type="SMART" id="SM00642"/>
    </source>
</evidence>
<protein>
    <recommendedName>
        <fullName evidence="3">alpha-amylase</fullName>
        <ecNumber evidence="3">3.2.1.1</ecNumber>
    </recommendedName>
    <alternativeName>
        <fullName evidence="7">1,4-alpha-D-glucan glucanohydrolase</fullName>
    </alternativeName>
</protein>
<dbReference type="GO" id="GO:0005975">
    <property type="term" value="P:carbohydrate metabolic process"/>
    <property type="evidence" value="ECO:0007669"/>
    <property type="project" value="InterPro"/>
</dbReference>
<dbReference type="Pfam" id="PF00128">
    <property type="entry name" value="Alpha-amylase"/>
    <property type="match status" value="1"/>
</dbReference>
<keyword evidence="12" id="KW-1185">Reference proteome</keyword>
<keyword evidence="6" id="KW-0326">Glycosidase</keyword>